<dbReference type="RefSeq" id="WP_012745107.1">
    <property type="nucleotide sequence ID" value="NC_012785.1"/>
</dbReference>
<dbReference type="Proteomes" id="UP000002382">
    <property type="component" value="Chromosome"/>
</dbReference>
<dbReference type="EMBL" id="CP001634">
    <property type="protein sequence ID" value="ACR79325.1"/>
    <property type="molecule type" value="Genomic_DNA"/>
</dbReference>
<feature type="transmembrane region" description="Helical" evidence="1">
    <location>
        <begin position="62"/>
        <end position="84"/>
    </location>
</feature>
<dbReference type="AlphaFoldDB" id="C5CEZ6"/>
<feature type="transmembrane region" description="Helical" evidence="1">
    <location>
        <begin position="31"/>
        <end position="50"/>
    </location>
</feature>
<name>C5CEZ6_KOSOT</name>
<proteinExistence type="predicted"/>
<dbReference type="OrthoDB" id="46441at2"/>
<evidence type="ECO:0000256" key="1">
    <source>
        <dbReference type="SAM" id="Phobius"/>
    </source>
</evidence>
<gene>
    <name evidence="2" type="ordered locus">Kole_0607</name>
</gene>
<dbReference type="STRING" id="521045.Kole_0607"/>
<sequence>MDMRTKVYMLLFNIGVLVLMLWLALEVNPWFVFLGVGIFIRPILRFFGVLKDLDERELANDGLSSTITLIITVLLAMLLFTMKIDLSWDLLIIFVIVPLVTKAALFASLTFSREGVITYVGRIMGLILVLFALISHGFSFETLMESIPGLLILLFTELSRKWRWPGIFFFVFLGVVMYFYVQRMENPGILVTYVLFSIPLLILGLRSLKVE</sequence>
<reference evidence="2 3" key="1">
    <citation type="submission" date="2009-06" db="EMBL/GenBank/DDBJ databases">
        <title>Complete sequence of Thermotogales bacterium TBF 19.5.1.</title>
        <authorList>
            <consortium name="US DOE Joint Genome Institute"/>
            <person name="Lucas S."/>
            <person name="Copeland A."/>
            <person name="Lapidus A."/>
            <person name="Glavina del Rio T."/>
            <person name="Tice H."/>
            <person name="Bruce D."/>
            <person name="Goodwin L."/>
            <person name="Pitluck S."/>
            <person name="Chertkov O."/>
            <person name="Brettin T."/>
            <person name="Detter J.C."/>
            <person name="Han C."/>
            <person name="Schmutz J."/>
            <person name="Larimer F."/>
            <person name="Land M."/>
            <person name="Hauser L."/>
            <person name="Kyrpides N."/>
            <person name="Ovchinnikova G."/>
            <person name="Noll K."/>
        </authorList>
    </citation>
    <scope>NUCLEOTIDE SEQUENCE [LARGE SCALE GENOMIC DNA]</scope>
    <source>
        <strain evidence="3">ATCC BAA-1733 / DSM 21960 / TBF 19.5.1</strain>
    </source>
</reference>
<feature type="transmembrane region" description="Helical" evidence="1">
    <location>
        <begin position="7"/>
        <end position="25"/>
    </location>
</feature>
<feature type="transmembrane region" description="Helical" evidence="1">
    <location>
        <begin position="164"/>
        <end position="181"/>
    </location>
</feature>
<reference evidence="2 3" key="2">
    <citation type="journal article" date="2011" name="J. Bacteriol.">
        <title>Genome Sequence of Kosmotoga olearia Strain TBF 19.5.1, a Thermophilic Bacterium with a Wide Growth Temperature Range, Isolated from the Troll B Oil Platform in the North Sea.</title>
        <authorList>
            <person name="Swithers K.S."/>
            <person name="Dipippo J.L."/>
            <person name="Bruce D.C."/>
            <person name="Detter C."/>
            <person name="Tapia R."/>
            <person name="Han S."/>
            <person name="Goodwin L.A."/>
            <person name="Han J."/>
            <person name="Woyke T."/>
            <person name="Pitluck S."/>
            <person name="Pennacchio L."/>
            <person name="Nolan M."/>
            <person name="Mikhailova N."/>
            <person name="Land M.L."/>
            <person name="Nesbo C.L."/>
            <person name="Gogarten J.P."/>
            <person name="Noll K.M."/>
        </authorList>
    </citation>
    <scope>NUCLEOTIDE SEQUENCE [LARGE SCALE GENOMIC DNA]</scope>
    <source>
        <strain evidence="3">ATCC BAA-1733 / DSM 21960 / TBF 19.5.1</strain>
    </source>
</reference>
<keyword evidence="3" id="KW-1185">Reference proteome</keyword>
<accession>C5CEZ6</accession>
<feature type="transmembrane region" description="Helical" evidence="1">
    <location>
        <begin position="123"/>
        <end position="144"/>
    </location>
</feature>
<keyword evidence="1" id="KW-0472">Membrane</keyword>
<keyword evidence="1" id="KW-0812">Transmembrane</keyword>
<keyword evidence="1" id="KW-1133">Transmembrane helix</keyword>
<feature type="transmembrane region" description="Helical" evidence="1">
    <location>
        <begin position="188"/>
        <end position="208"/>
    </location>
</feature>
<dbReference type="eggNOG" id="ENOG5033H5S">
    <property type="taxonomic scope" value="Bacteria"/>
</dbReference>
<dbReference type="HOGENOM" id="CLU_1303553_0_0_0"/>
<organism evidence="2 3">
    <name type="scientific">Kosmotoga olearia (strain ATCC BAA-1733 / DSM 21960 / TBF 19.5.1)</name>
    <dbReference type="NCBI Taxonomy" id="521045"/>
    <lineage>
        <taxon>Bacteria</taxon>
        <taxon>Thermotogati</taxon>
        <taxon>Thermotogota</taxon>
        <taxon>Thermotogae</taxon>
        <taxon>Kosmotogales</taxon>
        <taxon>Kosmotogaceae</taxon>
        <taxon>Kosmotoga</taxon>
    </lineage>
</organism>
<feature type="transmembrane region" description="Helical" evidence="1">
    <location>
        <begin position="90"/>
        <end position="111"/>
    </location>
</feature>
<protein>
    <submittedName>
        <fullName evidence="2">Uncharacterized protein</fullName>
    </submittedName>
</protein>
<evidence type="ECO:0000313" key="2">
    <source>
        <dbReference type="EMBL" id="ACR79325.1"/>
    </source>
</evidence>
<dbReference type="KEGG" id="kol:Kole_0607"/>
<evidence type="ECO:0000313" key="3">
    <source>
        <dbReference type="Proteomes" id="UP000002382"/>
    </source>
</evidence>